<comment type="catalytic activity">
    <reaction evidence="15">
        <text>a 1,2-diacyl-sn-glycerol + ATP = a 1,2-diacyl-sn-glycero-3-phosphate + ADP + H(+)</text>
        <dbReference type="Rhea" id="RHEA:10272"/>
        <dbReference type="ChEBI" id="CHEBI:15378"/>
        <dbReference type="ChEBI" id="CHEBI:17815"/>
        <dbReference type="ChEBI" id="CHEBI:30616"/>
        <dbReference type="ChEBI" id="CHEBI:58608"/>
        <dbReference type="ChEBI" id="CHEBI:456216"/>
        <dbReference type="EC" id="2.7.1.107"/>
    </reaction>
    <physiologicalReaction direction="left-to-right" evidence="15">
        <dbReference type="Rhea" id="RHEA:10273"/>
    </physiologicalReaction>
</comment>
<comment type="catalytic activity">
    <reaction evidence="17">
        <text>1-(9Z-octadecenoyl)-sn-glycerol + ATP = 1-(9Z-octadecenoyl)-sn-glycero-3-phosphate + ADP + H(+)</text>
        <dbReference type="Rhea" id="RHEA:41079"/>
        <dbReference type="ChEBI" id="CHEBI:15378"/>
        <dbReference type="ChEBI" id="CHEBI:30616"/>
        <dbReference type="ChEBI" id="CHEBI:74544"/>
        <dbReference type="ChEBI" id="CHEBI:75757"/>
        <dbReference type="ChEBI" id="CHEBI:456216"/>
    </reaction>
    <physiologicalReaction direction="left-to-right" evidence="17">
        <dbReference type="Rhea" id="RHEA:41080"/>
    </physiologicalReaction>
</comment>
<reference evidence="32" key="1">
    <citation type="submission" date="2015-02" db="EMBL/GenBank/DDBJ databases">
        <title>Genome sequencing for Strongylocentrotus purpuratus.</title>
        <authorList>
            <person name="Murali S."/>
            <person name="Liu Y."/>
            <person name="Vee V."/>
            <person name="English A."/>
            <person name="Wang M."/>
            <person name="Skinner E."/>
            <person name="Han Y."/>
            <person name="Muzny D.M."/>
            <person name="Worley K.C."/>
            <person name="Gibbs R.A."/>
        </authorList>
    </citation>
    <scope>NUCLEOTIDE SEQUENCE</scope>
</reference>
<dbReference type="Gene3D" id="3.40.50.10330">
    <property type="entry name" value="Probable inorganic polyphosphate/atp-NAD kinase, domain 1"/>
    <property type="match status" value="1"/>
</dbReference>
<dbReference type="InterPro" id="IPR017438">
    <property type="entry name" value="ATP-NAD_kinase_N"/>
</dbReference>
<comment type="catalytic activity">
    <reaction evidence="29">
        <text>N-(hexanoyl)sphing-4-enine + ATP = N-hexanoylsphing-4-enine 1-phosphate + ADP + H(+)</text>
        <dbReference type="Rhea" id="RHEA:43312"/>
        <dbReference type="ChEBI" id="CHEBI:15378"/>
        <dbReference type="ChEBI" id="CHEBI:30616"/>
        <dbReference type="ChEBI" id="CHEBI:63867"/>
        <dbReference type="ChEBI" id="CHEBI:82959"/>
        <dbReference type="ChEBI" id="CHEBI:456216"/>
    </reaction>
    <physiologicalReaction direction="left-to-right" evidence="29">
        <dbReference type="Rhea" id="RHEA:43313"/>
    </physiologicalReaction>
</comment>
<feature type="domain" description="DAGKc" evidence="30">
    <location>
        <begin position="61"/>
        <end position="203"/>
    </location>
</feature>
<comment type="similarity">
    <text evidence="21">Belongs to the AGK family.</text>
</comment>
<accession>A0A7M7SWP2</accession>
<dbReference type="GO" id="GO:0004143">
    <property type="term" value="F:ATP-dependent diacylglycerol kinase activity"/>
    <property type="evidence" value="ECO:0000318"/>
    <property type="project" value="GO_Central"/>
</dbReference>
<comment type="catalytic activity">
    <reaction evidence="20">
        <text>1-hexadecanoyl-sn-glycerol + ATP = 1-hexadecanoyl-sn-glycero-3-phosphate + ADP + H(+)</text>
        <dbReference type="Rhea" id="RHEA:43308"/>
        <dbReference type="ChEBI" id="CHEBI:15378"/>
        <dbReference type="ChEBI" id="CHEBI:30616"/>
        <dbReference type="ChEBI" id="CHEBI:57518"/>
        <dbReference type="ChEBI" id="CHEBI:75542"/>
        <dbReference type="ChEBI" id="CHEBI:456216"/>
    </reaction>
    <physiologicalReaction direction="left-to-right" evidence="20">
        <dbReference type="Rhea" id="RHEA:43309"/>
    </physiologicalReaction>
</comment>
<dbReference type="GO" id="GO:0047620">
    <property type="term" value="F:acylglycerol kinase activity"/>
    <property type="evidence" value="ECO:0000318"/>
    <property type="project" value="GO_Central"/>
</dbReference>
<keyword evidence="9" id="KW-0999">Mitochondrion inner membrane</keyword>
<comment type="catalytic activity">
    <reaction evidence="19">
        <text>2-(5Z,8Z,11Z,14Z-eicosatetraenoyl)-glycerol + ATP = 2-(5Z,8Z,11Z,14Z-eicosatetraenoyl)-sn-glycero-3-phosphate + ADP + H(+)</text>
        <dbReference type="Rhea" id="RHEA:43316"/>
        <dbReference type="ChEBI" id="CHEBI:15378"/>
        <dbReference type="ChEBI" id="CHEBI:30616"/>
        <dbReference type="ChEBI" id="CHEBI:52392"/>
        <dbReference type="ChEBI" id="CHEBI:78209"/>
        <dbReference type="ChEBI" id="CHEBI:456216"/>
    </reaction>
    <physiologicalReaction direction="left-to-right" evidence="19">
        <dbReference type="Rhea" id="RHEA:43317"/>
    </physiologicalReaction>
</comment>
<dbReference type="EC" id="2.7.1.94" evidence="23"/>
<dbReference type="GO" id="GO:0046486">
    <property type="term" value="P:glycerolipid metabolic process"/>
    <property type="evidence" value="ECO:0007669"/>
    <property type="project" value="UniProtKB-UniPathway"/>
</dbReference>
<dbReference type="Pfam" id="PF19712">
    <property type="entry name" value="AGK_C"/>
    <property type="match status" value="1"/>
</dbReference>
<evidence type="ECO:0000256" key="5">
    <source>
        <dbReference type="ARBA" id="ARBA00012133"/>
    </source>
</evidence>
<dbReference type="GO" id="GO:0016020">
    <property type="term" value="C:membrane"/>
    <property type="evidence" value="ECO:0000318"/>
    <property type="project" value="GO_Central"/>
</dbReference>
<evidence type="ECO:0000256" key="18">
    <source>
        <dbReference type="ARBA" id="ARBA00024512"/>
    </source>
</evidence>
<evidence type="ECO:0000256" key="17">
    <source>
        <dbReference type="ARBA" id="ARBA00024505"/>
    </source>
</evidence>
<evidence type="ECO:0000256" key="3">
    <source>
        <dbReference type="ARBA" id="ARBA00004637"/>
    </source>
</evidence>
<keyword evidence="6" id="KW-0808">Transferase</keyword>
<evidence type="ECO:0000256" key="14">
    <source>
        <dbReference type="ARBA" id="ARBA00023371"/>
    </source>
</evidence>
<keyword evidence="8" id="KW-0418">Kinase</keyword>
<evidence type="ECO:0000256" key="8">
    <source>
        <dbReference type="ARBA" id="ARBA00022777"/>
    </source>
</evidence>
<comment type="catalytic activity">
    <reaction evidence="28">
        <text>a monoacylglycerol + ATP = a monoacyl-sn-glycero-3-phosphate + ADP + H(+)</text>
        <dbReference type="Rhea" id="RHEA:19293"/>
        <dbReference type="ChEBI" id="CHEBI:15378"/>
        <dbReference type="ChEBI" id="CHEBI:17408"/>
        <dbReference type="ChEBI" id="CHEBI:30616"/>
        <dbReference type="ChEBI" id="CHEBI:77589"/>
        <dbReference type="ChEBI" id="CHEBI:456216"/>
        <dbReference type="EC" id="2.7.1.94"/>
    </reaction>
    <physiologicalReaction direction="left-to-right" evidence="28">
        <dbReference type="Rhea" id="RHEA:19294"/>
    </physiologicalReaction>
</comment>
<evidence type="ECO:0000256" key="10">
    <source>
        <dbReference type="ARBA" id="ARBA00022840"/>
    </source>
</evidence>
<dbReference type="Proteomes" id="UP000007110">
    <property type="component" value="Unassembled WGS sequence"/>
</dbReference>
<protein>
    <recommendedName>
        <fullName evidence="24">Acylglycerol kinase, mitochondrial</fullName>
        <ecNumber evidence="5">2.7.1.107</ecNumber>
        <ecNumber evidence="22">2.7.1.138</ecNumber>
        <ecNumber evidence="23">2.7.1.94</ecNumber>
    </recommendedName>
    <alternativeName>
        <fullName evidence="25">Multiple substrate lipid kinase</fullName>
    </alternativeName>
</protein>
<evidence type="ECO:0000256" key="4">
    <source>
        <dbReference type="ARBA" id="ARBA00005175"/>
    </source>
</evidence>
<evidence type="ECO:0000256" key="23">
    <source>
        <dbReference type="ARBA" id="ARBA00026098"/>
    </source>
</evidence>
<evidence type="ECO:0000256" key="24">
    <source>
        <dbReference type="ARBA" id="ARBA00026142"/>
    </source>
</evidence>
<evidence type="ECO:0000256" key="12">
    <source>
        <dbReference type="ARBA" id="ARBA00023128"/>
    </source>
</evidence>
<sequence>MAALMNGARTLRNHWKKSTVLAVLSVWGANFLVDRYKADLLRAEYCRQAQLYGQQLTQTISRPVKATVFLNPAARKGKAKKLFQKNAAPLLHLAGLDVEIIQTSMEGEAKDLAGSLAKTDIVIIAGGDGTVAEVITGLLRREDEQAVSSNWTLGIIPVGATNSLARILYSDAEVDVRWMCNSAMAIIKGFTRQVDVMSVQDETHGRKSYAVNSIQWGPLHDANEKATKFWYFGPLKYRFSYLWAGLTKVFPAQVKGHASYGHPKEIPEPVVPEKLWWWTRLVNRLWPKQVEPEPEVQEVEEEILEELDISTVELCIMTDNSGSKREGPPALQLRVGPQELSRTDFVKEGWSRASKQDHIETFKVTDIPAGEIHLKPDLVEAEEAWYTIDNDRFEAMPIVIELLPSKLRFFTDALPQATQLNTTTR</sequence>
<keyword evidence="12" id="KW-0496">Mitochondrion</keyword>
<dbReference type="KEGG" id="spu:100892801"/>
<dbReference type="GO" id="GO:0046512">
    <property type="term" value="P:sphingosine biosynthetic process"/>
    <property type="evidence" value="ECO:0000318"/>
    <property type="project" value="GO_Central"/>
</dbReference>
<evidence type="ECO:0000256" key="15">
    <source>
        <dbReference type="ARBA" id="ARBA00023411"/>
    </source>
</evidence>
<dbReference type="EC" id="2.7.1.138" evidence="22"/>
<dbReference type="OMA" id="ITEGWRR"/>
<evidence type="ECO:0000256" key="16">
    <source>
        <dbReference type="ARBA" id="ARBA00024483"/>
    </source>
</evidence>
<evidence type="ECO:0000256" key="1">
    <source>
        <dbReference type="ARBA" id="ARBA00001946"/>
    </source>
</evidence>
<dbReference type="InterPro" id="IPR016064">
    <property type="entry name" value="NAD/diacylglycerol_kinase_sf"/>
</dbReference>
<evidence type="ECO:0000256" key="7">
    <source>
        <dbReference type="ARBA" id="ARBA00022741"/>
    </source>
</evidence>
<name>A0A7M7SWP2_STRPU</name>
<evidence type="ECO:0000256" key="29">
    <source>
        <dbReference type="ARBA" id="ARBA00048876"/>
    </source>
</evidence>
<dbReference type="GO" id="GO:0005739">
    <property type="term" value="C:mitochondrion"/>
    <property type="evidence" value="ECO:0000318"/>
    <property type="project" value="GO_Central"/>
</dbReference>
<dbReference type="InterPro" id="IPR050187">
    <property type="entry name" value="Lipid_Phosphate_FormReg"/>
</dbReference>
<dbReference type="CTD" id="55750"/>
<dbReference type="GO" id="GO:0001729">
    <property type="term" value="F:ceramide kinase activity"/>
    <property type="evidence" value="ECO:0000318"/>
    <property type="project" value="GO_Central"/>
</dbReference>
<evidence type="ECO:0000256" key="22">
    <source>
        <dbReference type="ARBA" id="ARBA00026096"/>
    </source>
</evidence>
<evidence type="ECO:0000256" key="13">
    <source>
        <dbReference type="ARBA" id="ARBA00023136"/>
    </source>
</evidence>
<evidence type="ECO:0000256" key="25">
    <source>
        <dbReference type="ARBA" id="ARBA00030553"/>
    </source>
</evidence>
<comment type="catalytic activity">
    <reaction evidence="26">
        <text>a 2-acylglycerol + ATP = a 2-acyl-sn-glycerol 3-phosphate + ADP + H(+)</text>
        <dbReference type="Rhea" id="RHEA:39847"/>
        <dbReference type="ChEBI" id="CHEBI:15378"/>
        <dbReference type="ChEBI" id="CHEBI:17389"/>
        <dbReference type="ChEBI" id="CHEBI:30616"/>
        <dbReference type="ChEBI" id="CHEBI:64982"/>
        <dbReference type="ChEBI" id="CHEBI:456216"/>
    </reaction>
    <physiologicalReaction direction="left-to-right" evidence="26">
        <dbReference type="Rhea" id="RHEA:39848"/>
    </physiologicalReaction>
</comment>
<dbReference type="EC" id="2.7.1.107" evidence="5"/>
<dbReference type="GeneID" id="100892801"/>
<dbReference type="FunCoup" id="A0A7M7SWP2">
    <property type="interactions" value="762"/>
</dbReference>
<dbReference type="GO" id="GO:0005743">
    <property type="term" value="C:mitochondrial inner membrane"/>
    <property type="evidence" value="ECO:0007669"/>
    <property type="project" value="UniProtKB-SubCell"/>
</dbReference>
<evidence type="ECO:0000256" key="20">
    <source>
        <dbReference type="ARBA" id="ARBA00024636"/>
    </source>
</evidence>
<keyword evidence="13" id="KW-0472">Membrane</keyword>
<dbReference type="EnsemblMetazoa" id="XM_030980947">
    <property type="protein sequence ID" value="XP_030836807"/>
    <property type="gene ID" value="LOC100892801"/>
</dbReference>
<keyword evidence="7" id="KW-0547">Nucleotide-binding</keyword>
<evidence type="ECO:0000256" key="21">
    <source>
        <dbReference type="ARBA" id="ARBA00025749"/>
    </source>
</evidence>
<dbReference type="RefSeq" id="XP_030836807.1">
    <property type="nucleotide sequence ID" value="XM_030980947.1"/>
</dbReference>
<keyword evidence="32" id="KW-1185">Reference proteome</keyword>
<dbReference type="PANTHER" id="PTHR12358">
    <property type="entry name" value="SPHINGOSINE KINASE"/>
    <property type="match status" value="1"/>
</dbReference>
<dbReference type="UniPathway" id="UPA00230"/>
<comment type="catalytic activity">
    <reaction evidence="14">
        <text>1,2-di-(9Z-octadecenoyl)-sn-glycerol + ATP = 1,2-di-(9Z-octadecenoyl)-sn-glycero-3-phosphate + ADP + H(+)</text>
        <dbReference type="Rhea" id="RHEA:40327"/>
        <dbReference type="ChEBI" id="CHEBI:15378"/>
        <dbReference type="ChEBI" id="CHEBI:30616"/>
        <dbReference type="ChEBI" id="CHEBI:52333"/>
        <dbReference type="ChEBI" id="CHEBI:74546"/>
        <dbReference type="ChEBI" id="CHEBI:456216"/>
    </reaction>
    <physiologicalReaction direction="left-to-right" evidence="14">
        <dbReference type="Rhea" id="RHEA:40328"/>
    </physiologicalReaction>
</comment>
<dbReference type="PANTHER" id="PTHR12358:SF31">
    <property type="entry name" value="ACYLGLYCEROL KINASE, MITOCHONDRIAL"/>
    <property type="match status" value="1"/>
</dbReference>
<evidence type="ECO:0000256" key="11">
    <source>
        <dbReference type="ARBA" id="ARBA00023098"/>
    </source>
</evidence>
<dbReference type="InParanoid" id="A0A7M7SWP2"/>
<dbReference type="SMART" id="SM00046">
    <property type="entry name" value="DAGKc"/>
    <property type="match status" value="1"/>
</dbReference>
<dbReference type="GO" id="GO:0005524">
    <property type="term" value="F:ATP binding"/>
    <property type="evidence" value="ECO:0007669"/>
    <property type="project" value="UniProtKB-KW"/>
</dbReference>
<evidence type="ECO:0000259" key="30">
    <source>
        <dbReference type="PROSITE" id="PS50146"/>
    </source>
</evidence>
<evidence type="ECO:0000256" key="19">
    <source>
        <dbReference type="ARBA" id="ARBA00024556"/>
    </source>
</evidence>
<comment type="catalytic activity">
    <reaction evidence="18">
        <text>a 1-acyl-sn-glycerol + ATP = a 1-acyl-sn-glycero-3-phosphate + ADP + H(+)</text>
        <dbReference type="Rhea" id="RHEA:33747"/>
        <dbReference type="ChEBI" id="CHEBI:15378"/>
        <dbReference type="ChEBI" id="CHEBI:30616"/>
        <dbReference type="ChEBI" id="CHEBI:57970"/>
        <dbReference type="ChEBI" id="CHEBI:64683"/>
        <dbReference type="ChEBI" id="CHEBI:456216"/>
    </reaction>
    <physiologicalReaction direction="left-to-right" evidence="18">
        <dbReference type="Rhea" id="RHEA:33748"/>
    </physiologicalReaction>
</comment>
<evidence type="ECO:0000256" key="26">
    <source>
        <dbReference type="ARBA" id="ARBA00044480"/>
    </source>
</evidence>
<reference evidence="31" key="2">
    <citation type="submission" date="2021-01" db="UniProtKB">
        <authorList>
            <consortium name="EnsemblMetazoa"/>
        </authorList>
    </citation>
    <scope>IDENTIFICATION</scope>
</reference>
<dbReference type="AlphaFoldDB" id="A0A7M7SWP2"/>
<evidence type="ECO:0000256" key="6">
    <source>
        <dbReference type="ARBA" id="ARBA00022679"/>
    </source>
</evidence>
<dbReference type="OrthoDB" id="9979394at2759"/>
<evidence type="ECO:0000256" key="9">
    <source>
        <dbReference type="ARBA" id="ARBA00022792"/>
    </source>
</evidence>
<evidence type="ECO:0000313" key="32">
    <source>
        <dbReference type="Proteomes" id="UP000007110"/>
    </source>
</evidence>
<comment type="cofactor">
    <cofactor evidence="1">
        <name>Mg(2+)</name>
        <dbReference type="ChEBI" id="CHEBI:18420"/>
    </cofactor>
</comment>
<organism evidence="31 32">
    <name type="scientific">Strongylocentrotus purpuratus</name>
    <name type="common">Purple sea urchin</name>
    <dbReference type="NCBI Taxonomy" id="7668"/>
    <lineage>
        <taxon>Eukaryota</taxon>
        <taxon>Metazoa</taxon>
        <taxon>Echinodermata</taxon>
        <taxon>Eleutherozoa</taxon>
        <taxon>Echinozoa</taxon>
        <taxon>Echinoidea</taxon>
        <taxon>Euechinoidea</taxon>
        <taxon>Echinacea</taxon>
        <taxon>Camarodonta</taxon>
        <taxon>Echinidea</taxon>
        <taxon>Strongylocentrotidae</taxon>
        <taxon>Strongylocentrotus</taxon>
    </lineage>
</organism>
<comment type="pathway">
    <text evidence="4">Lipid metabolism; glycerolipid metabolism.</text>
</comment>
<proteinExistence type="inferred from homology"/>
<dbReference type="Pfam" id="PF00781">
    <property type="entry name" value="DAGK_cat"/>
    <property type="match status" value="1"/>
</dbReference>
<keyword evidence="10" id="KW-0067">ATP-binding</keyword>
<evidence type="ECO:0000313" key="31">
    <source>
        <dbReference type="EnsemblMetazoa" id="XP_030836807"/>
    </source>
</evidence>
<evidence type="ECO:0000256" key="28">
    <source>
        <dbReference type="ARBA" id="ARBA00048663"/>
    </source>
</evidence>
<dbReference type="InterPro" id="IPR045579">
    <property type="entry name" value="AGK_C"/>
</dbReference>
<keyword evidence="11" id="KW-0443">Lipid metabolism</keyword>
<dbReference type="PROSITE" id="PS50146">
    <property type="entry name" value="DAGK"/>
    <property type="match status" value="1"/>
</dbReference>
<dbReference type="GO" id="GO:0005758">
    <property type="term" value="C:mitochondrial intermembrane space"/>
    <property type="evidence" value="ECO:0007669"/>
    <property type="project" value="UniProtKB-SubCell"/>
</dbReference>
<comment type="catalytic activity">
    <reaction evidence="16">
        <text>1-(5Z,8Z,11Z,14Z-eicosatetraenoyl)-sn-glycerol + ATP = 1-(5Z,8Z,11Z,14Z-eicosatetraenoyl)-sn-glycero-3-phosphate + ADP + H(+)</text>
        <dbReference type="Rhea" id="RHEA:43328"/>
        <dbReference type="ChEBI" id="CHEBI:15378"/>
        <dbReference type="ChEBI" id="CHEBI:30616"/>
        <dbReference type="ChEBI" id="CHEBI:34071"/>
        <dbReference type="ChEBI" id="CHEBI:74938"/>
        <dbReference type="ChEBI" id="CHEBI:456216"/>
    </reaction>
    <physiologicalReaction direction="left-to-right" evidence="16">
        <dbReference type="Rhea" id="RHEA:43329"/>
    </physiologicalReaction>
</comment>
<evidence type="ECO:0000256" key="2">
    <source>
        <dbReference type="ARBA" id="ARBA00004569"/>
    </source>
</evidence>
<dbReference type="GO" id="GO:0005737">
    <property type="term" value="C:cytoplasm"/>
    <property type="evidence" value="ECO:0000318"/>
    <property type="project" value="GO_Central"/>
</dbReference>
<dbReference type="SUPFAM" id="SSF111331">
    <property type="entry name" value="NAD kinase/diacylglycerol kinase-like"/>
    <property type="match status" value="1"/>
</dbReference>
<dbReference type="InterPro" id="IPR001206">
    <property type="entry name" value="Diacylglycerol_kinase_cat_dom"/>
</dbReference>
<dbReference type="GO" id="GO:0046513">
    <property type="term" value="P:ceramide biosynthetic process"/>
    <property type="evidence" value="ECO:0000318"/>
    <property type="project" value="GO_Central"/>
</dbReference>
<comment type="subcellular location">
    <subcellularLocation>
        <location evidence="3">Mitochondrion inner membrane</location>
        <topology evidence="3">Peripheral membrane protein</topology>
    </subcellularLocation>
    <subcellularLocation>
        <location evidence="2">Mitochondrion intermembrane space</location>
    </subcellularLocation>
</comment>
<comment type="catalytic activity">
    <reaction evidence="27">
        <text>an N-acylsphing-4-enine + ATP = an N-acylsphing-4-enine 1-phosphate + ADP + H(+)</text>
        <dbReference type="Rhea" id="RHEA:17929"/>
        <dbReference type="ChEBI" id="CHEBI:15378"/>
        <dbReference type="ChEBI" id="CHEBI:30616"/>
        <dbReference type="ChEBI" id="CHEBI:52639"/>
        <dbReference type="ChEBI" id="CHEBI:57674"/>
        <dbReference type="ChEBI" id="CHEBI:456216"/>
        <dbReference type="EC" id="2.7.1.138"/>
    </reaction>
    <physiologicalReaction direction="left-to-right" evidence="27">
        <dbReference type="Rhea" id="RHEA:17930"/>
    </physiologicalReaction>
</comment>
<evidence type="ECO:0000256" key="27">
    <source>
        <dbReference type="ARBA" id="ARBA00048034"/>
    </source>
</evidence>